<dbReference type="SMART" id="SM00937">
    <property type="entry name" value="PCRF"/>
    <property type="match status" value="1"/>
</dbReference>
<gene>
    <name evidence="5" type="primary">prfB</name>
    <name evidence="9" type="ORF">ENQ35_03135</name>
</gene>
<accession>A0A7C1JF94</accession>
<dbReference type="NCBIfam" id="TIGR00020">
    <property type="entry name" value="prfB"/>
    <property type="match status" value="1"/>
</dbReference>
<feature type="domain" description="Prokaryotic-type class I peptide chain release factors" evidence="8">
    <location>
        <begin position="243"/>
        <end position="259"/>
    </location>
</feature>
<keyword evidence="7" id="KW-0175">Coiled coil</keyword>
<dbReference type="PANTHER" id="PTHR43116">
    <property type="entry name" value="PEPTIDE CHAIN RELEASE FACTOR 2"/>
    <property type="match status" value="1"/>
</dbReference>
<comment type="function">
    <text evidence="1 5">Peptide chain release factor 2 directs the termination of translation in response to the peptide chain termination codons UGA and UAA.</text>
</comment>
<evidence type="ECO:0000313" key="9">
    <source>
        <dbReference type="EMBL" id="HDW51715.1"/>
    </source>
</evidence>
<feature type="coiled-coil region" evidence="7">
    <location>
        <begin position="51"/>
        <end position="114"/>
    </location>
</feature>
<dbReference type="PANTHER" id="PTHR43116:SF3">
    <property type="entry name" value="CLASS I PEPTIDE CHAIN RELEASE FACTOR"/>
    <property type="match status" value="1"/>
</dbReference>
<dbReference type="Gene3D" id="1.20.58.410">
    <property type="entry name" value="Release factor"/>
    <property type="match status" value="1"/>
</dbReference>
<evidence type="ECO:0000256" key="3">
    <source>
        <dbReference type="ARBA" id="ARBA00022481"/>
    </source>
</evidence>
<dbReference type="Gene3D" id="3.30.70.1660">
    <property type="match status" value="1"/>
</dbReference>
<dbReference type="InterPro" id="IPR005139">
    <property type="entry name" value="PCRF"/>
</dbReference>
<organism evidence="9">
    <name type="scientific">Ammonifex degensii</name>
    <dbReference type="NCBI Taxonomy" id="42838"/>
    <lineage>
        <taxon>Bacteria</taxon>
        <taxon>Bacillati</taxon>
        <taxon>Bacillota</taxon>
        <taxon>Clostridia</taxon>
        <taxon>Thermoanaerobacterales</taxon>
        <taxon>Thermoanaerobacteraceae</taxon>
        <taxon>Ammonifex</taxon>
    </lineage>
</organism>
<name>A0A7C1JF94_9THEO</name>
<keyword evidence="5" id="KW-0963">Cytoplasm</keyword>
<comment type="caution">
    <text evidence="9">The sequence shown here is derived from an EMBL/GenBank/DDBJ whole genome shotgun (WGS) entry which is preliminary data.</text>
</comment>
<dbReference type="AlphaFoldDB" id="A0A7C1JF94"/>
<dbReference type="GO" id="GO:0005737">
    <property type="term" value="C:cytoplasm"/>
    <property type="evidence" value="ECO:0007669"/>
    <property type="project" value="UniProtKB-SubCell"/>
</dbReference>
<evidence type="ECO:0000256" key="1">
    <source>
        <dbReference type="ARBA" id="ARBA00002613"/>
    </source>
</evidence>
<evidence type="ECO:0000256" key="6">
    <source>
        <dbReference type="NCBIfam" id="TIGR00020"/>
    </source>
</evidence>
<dbReference type="Pfam" id="PF03462">
    <property type="entry name" value="PCRF"/>
    <property type="match status" value="1"/>
</dbReference>
<comment type="similarity">
    <text evidence="2 5">Belongs to the prokaryotic/mitochondrial release factor family.</text>
</comment>
<dbReference type="PROSITE" id="PS00745">
    <property type="entry name" value="RF_PROK_I"/>
    <property type="match status" value="1"/>
</dbReference>
<comment type="PTM">
    <text evidence="5">Methylated by PrmC. Methylation increases the termination efficiency of RF2.</text>
</comment>
<feature type="modified residue" description="N5-methylglutamine" evidence="5">
    <location>
        <position position="250"/>
    </location>
</feature>
<reference evidence="9" key="1">
    <citation type="journal article" date="2020" name="mSystems">
        <title>Genome- and Community-Level Interaction Insights into Carbon Utilization and Element Cycling Functions of Hydrothermarchaeota in Hydrothermal Sediment.</title>
        <authorList>
            <person name="Zhou Z."/>
            <person name="Liu Y."/>
            <person name="Xu W."/>
            <person name="Pan J."/>
            <person name="Luo Z.H."/>
            <person name="Li M."/>
        </authorList>
    </citation>
    <scope>NUCLEOTIDE SEQUENCE [LARGE SCALE GENOMIC DNA]</scope>
    <source>
        <strain evidence="9">SpSt-301</strain>
    </source>
</reference>
<keyword evidence="3 5" id="KW-0488">Methylation</keyword>
<dbReference type="GO" id="GO:0016149">
    <property type="term" value="F:translation release factor activity, codon specific"/>
    <property type="evidence" value="ECO:0007669"/>
    <property type="project" value="UniProtKB-UniRule"/>
</dbReference>
<evidence type="ECO:0000259" key="8">
    <source>
        <dbReference type="PROSITE" id="PS00745"/>
    </source>
</evidence>
<dbReference type="EMBL" id="DSMV01000190">
    <property type="protein sequence ID" value="HDW51715.1"/>
    <property type="molecule type" value="Genomic_DNA"/>
</dbReference>
<protein>
    <recommendedName>
        <fullName evidence="5 6">Peptide chain release factor 2</fullName>
        <shortName evidence="5">RF-2</shortName>
    </recommendedName>
</protein>
<dbReference type="InterPro" id="IPR045853">
    <property type="entry name" value="Pep_chain_release_fac_I_sf"/>
</dbReference>
<evidence type="ECO:0000256" key="7">
    <source>
        <dbReference type="SAM" id="Coils"/>
    </source>
</evidence>
<keyword evidence="4 5" id="KW-0648">Protein biosynthesis</keyword>
<dbReference type="Pfam" id="PF00472">
    <property type="entry name" value="RF-1"/>
    <property type="match status" value="1"/>
</dbReference>
<dbReference type="HAMAP" id="MF_00094">
    <property type="entry name" value="Rel_fac_2"/>
    <property type="match status" value="1"/>
</dbReference>
<evidence type="ECO:0000256" key="2">
    <source>
        <dbReference type="ARBA" id="ARBA00010835"/>
    </source>
</evidence>
<dbReference type="InterPro" id="IPR004374">
    <property type="entry name" value="PrfB"/>
</dbReference>
<dbReference type="FunFam" id="3.30.160.20:FF:000004">
    <property type="entry name" value="Peptide chain release factor 1"/>
    <property type="match status" value="1"/>
</dbReference>
<dbReference type="SUPFAM" id="SSF75620">
    <property type="entry name" value="Release factor"/>
    <property type="match status" value="1"/>
</dbReference>
<dbReference type="InterPro" id="IPR000352">
    <property type="entry name" value="Pep_chain_release_fac_I"/>
</dbReference>
<evidence type="ECO:0000256" key="5">
    <source>
        <dbReference type="HAMAP-Rule" id="MF_00094"/>
    </source>
</evidence>
<dbReference type="Gene3D" id="3.30.160.20">
    <property type="match status" value="1"/>
</dbReference>
<proteinExistence type="inferred from homology"/>
<evidence type="ECO:0000256" key="4">
    <source>
        <dbReference type="ARBA" id="ARBA00022917"/>
    </source>
</evidence>
<comment type="subcellular location">
    <subcellularLocation>
        <location evidence="5">Cytoplasm</location>
    </subcellularLocation>
</comment>
<sequence length="378" mass="41883">MFGDLRRELAVLRKKLETLGGSLDIAGKQEEIARLEKEMGASGFWNDPARAQAVTRQLANLRDTVVDYERLTTGIEELSLLLDLAEEEGNQELLDEIERDIRKLAQELSALEMAVLLAGPYDTADAIVALHAGAGGTDAQDWVTVLFRMYTRWAEARGFTVQIFDSLAGEEAGLKSVTFEVKGLNAYGYLRAERGVHRLVRISPFDASGRRHTSFASVDVLPVLRESTAVEIKPEEIRIDTFRASGAGGQHVNKTESAVRVTHLPTGITVTCQSERSQAANKAAAIEILRAKLLDLKIKEQEAEMARLRGEQREIAWGSQIRSYILNPYSLVKDHRTGLEHRNVQAVLDGEIDDFILAFLQAEAKRQATWSATAGQSR</sequence>